<reference evidence="1 2" key="1">
    <citation type="submission" date="2018-08" db="EMBL/GenBank/DDBJ databases">
        <title>Genome and evolution of the arbuscular mycorrhizal fungus Diversispora epigaea (formerly Glomus versiforme) and its bacterial endosymbionts.</title>
        <authorList>
            <person name="Sun X."/>
            <person name="Fei Z."/>
            <person name="Harrison M."/>
        </authorList>
    </citation>
    <scope>NUCLEOTIDE SEQUENCE [LARGE SCALE GENOMIC DNA]</scope>
    <source>
        <strain evidence="1 2">IT104</strain>
    </source>
</reference>
<sequence length="65" mass="7480">MEVDEKNPYPDWAKSPKIIFGKPEGLNIEKDDFGDDVLTEEDDFGDDVLTEGEVKAYNEKMGYEY</sequence>
<organism evidence="1 2">
    <name type="scientific">Diversispora epigaea</name>
    <dbReference type="NCBI Taxonomy" id="1348612"/>
    <lineage>
        <taxon>Eukaryota</taxon>
        <taxon>Fungi</taxon>
        <taxon>Fungi incertae sedis</taxon>
        <taxon>Mucoromycota</taxon>
        <taxon>Glomeromycotina</taxon>
        <taxon>Glomeromycetes</taxon>
        <taxon>Diversisporales</taxon>
        <taxon>Diversisporaceae</taxon>
        <taxon>Diversispora</taxon>
    </lineage>
</organism>
<dbReference type="Proteomes" id="UP000266861">
    <property type="component" value="Unassembled WGS sequence"/>
</dbReference>
<comment type="caution">
    <text evidence="1">The sequence shown here is derived from an EMBL/GenBank/DDBJ whole genome shotgun (WGS) entry which is preliminary data.</text>
</comment>
<evidence type="ECO:0000313" key="2">
    <source>
        <dbReference type="Proteomes" id="UP000266861"/>
    </source>
</evidence>
<protein>
    <submittedName>
        <fullName evidence="1">Uncharacterized protein</fullName>
    </submittedName>
</protein>
<keyword evidence="2" id="KW-1185">Reference proteome</keyword>
<proteinExistence type="predicted"/>
<dbReference type="EMBL" id="PQFF01000017">
    <property type="protein sequence ID" value="RHZ88926.1"/>
    <property type="molecule type" value="Genomic_DNA"/>
</dbReference>
<evidence type="ECO:0000313" key="1">
    <source>
        <dbReference type="EMBL" id="RHZ88926.1"/>
    </source>
</evidence>
<dbReference type="OrthoDB" id="6123at2759"/>
<gene>
    <name evidence="1" type="ORF">Glove_19g224</name>
</gene>
<name>A0A397JSB6_9GLOM</name>
<accession>A0A397JSB6</accession>
<dbReference type="AlphaFoldDB" id="A0A397JSB6"/>